<evidence type="ECO:0000256" key="6">
    <source>
        <dbReference type="ARBA" id="ARBA00023136"/>
    </source>
</evidence>
<evidence type="ECO:0000256" key="2">
    <source>
        <dbReference type="ARBA" id="ARBA00022448"/>
    </source>
</evidence>
<keyword evidence="6 8" id="KW-0472">Membrane</keyword>
<dbReference type="Gene3D" id="2.60.40.1120">
    <property type="entry name" value="Carboxypeptidase-like, regulatory domain"/>
    <property type="match status" value="1"/>
</dbReference>
<protein>
    <submittedName>
        <fullName evidence="12">TonB-dependent receptor</fullName>
    </submittedName>
</protein>
<proteinExistence type="inferred from homology"/>
<comment type="caution">
    <text evidence="12">The sequence shown here is derived from an EMBL/GenBank/DDBJ whole genome shotgun (WGS) entry which is preliminary data.</text>
</comment>
<dbReference type="eggNOG" id="COG1629">
    <property type="taxonomic scope" value="Bacteria"/>
</dbReference>
<evidence type="ECO:0000259" key="11">
    <source>
        <dbReference type="Pfam" id="PF07715"/>
    </source>
</evidence>
<dbReference type="InterPro" id="IPR000531">
    <property type="entry name" value="Beta-barrel_TonB"/>
</dbReference>
<dbReference type="AlphaFoldDB" id="A0A0A2ME45"/>
<feature type="domain" description="TonB-dependent receptor-like beta-barrel" evidence="10">
    <location>
        <begin position="444"/>
        <end position="810"/>
    </location>
</feature>
<dbReference type="Pfam" id="PF07715">
    <property type="entry name" value="Plug"/>
    <property type="match status" value="1"/>
</dbReference>
<accession>A0A0A2ME45</accession>
<dbReference type="NCBIfam" id="TIGR04056">
    <property type="entry name" value="OMP_RagA_SusC"/>
    <property type="match status" value="1"/>
</dbReference>
<keyword evidence="7 8" id="KW-0998">Cell outer membrane</keyword>
<reference evidence="12 13" key="1">
    <citation type="submission" date="2013-09" db="EMBL/GenBank/DDBJ databases">
        <authorList>
            <person name="Zeng Z."/>
            <person name="Chen C."/>
        </authorList>
    </citation>
    <scope>NUCLEOTIDE SEQUENCE [LARGE SCALE GENOMIC DNA]</scope>
    <source>
        <strain evidence="12 13">WB 3.3-2</strain>
    </source>
</reference>
<evidence type="ECO:0000256" key="5">
    <source>
        <dbReference type="ARBA" id="ARBA00023077"/>
    </source>
</evidence>
<dbReference type="STRING" id="1121895.GCA_000378485_03050"/>
<dbReference type="Gene3D" id="2.170.130.10">
    <property type="entry name" value="TonB-dependent receptor, plug domain"/>
    <property type="match status" value="1"/>
</dbReference>
<dbReference type="InterPro" id="IPR008969">
    <property type="entry name" value="CarboxyPept-like_regulatory"/>
</dbReference>
<feature type="domain" description="TonB-dependent receptor plug" evidence="11">
    <location>
        <begin position="119"/>
        <end position="249"/>
    </location>
</feature>
<dbReference type="EMBL" id="JRLX01000009">
    <property type="protein sequence ID" value="KGO86565.1"/>
    <property type="molecule type" value="Genomic_DNA"/>
</dbReference>
<dbReference type="GO" id="GO:0009279">
    <property type="term" value="C:cell outer membrane"/>
    <property type="evidence" value="ECO:0007669"/>
    <property type="project" value="UniProtKB-SubCell"/>
</dbReference>
<dbReference type="Pfam" id="PF13715">
    <property type="entry name" value="CarbopepD_reg_2"/>
    <property type="match status" value="1"/>
</dbReference>
<organism evidence="12 13">
    <name type="scientific">Flavobacterium rivuli WB 3.3-2 = DSM 21788</name>
    <dbReference type="NCBI Taxonomy" id="1121895"/>
    <lineage>
        <taxon>Bacteria</taxon>
        <taxon>Pseudomonadati</taxon>
        <taxon>Bacteroidota</taxon>
        <taxon>Flavobacteriia</taxon>
        <taxon>Flavobacteriales</taxon>
        <taxon>Flavobacteriaceae</taxon>
        <taxon>Flavobacterium</taxon>
    </lineage>
</organism>
<dbReference type="Proteomes" id="UP000030152">
    <property type="component" value="Unassembled WGS sequence"/>
</dbReference>
<dbReference type="PROSITE" id="PS52016">
    <property type="entry name" value="TONB_DEPENDENT_REC_3"/>
    <property type="match status" value="1"/>
</dbReference>
<comment type="similarity">
    <text evidence="8 9">Belongs to the TonB-dependent receptor family.</text>
</comment>
<keyword evidence="5 9" id="KW-0798">TonB box</keyword>
<evidence type="ECO:0000259" key="10">
    <source>
        <dbReference type="Pfam" id="PF00593"/>
    </source>
</evidence>
<evidence type="ECO:0000256" key="4">
    <source>
        <dbReference type="ARBA" id="ARBA00022692"/>
    </source>
</evidence>
<dbReference type="NCBIfam" id="TIGR04057">
    <property type="entry name" value="SusC_RagA_signa"/>
    <property type="match status" value="1"/>
</dbReference>
<evidence type="ECO:0000313" key="13">
    <source>
        <dbReference type="Proteomes" id="UP000030152"/>
    </source>
</evidence>
<dbReference type="InterPro" id="IPR023997">
    <property type="entry name" value="TonB-dep_OMP_SusC/RagA_CS"/>
</dbReference>
<keyword evidence="12" id="KW-0675">Receptor</keyword>
<evidence type="ECO:0000256" key="8">
    <source>
        <dbReference type="PROSITE-ProRule" id="PRU01360"/>
    </source>
</evidence>
<keyword evidence="3 8" id="KW-1134">Transmembrane beta strand</keyword>
<keyword evidence="13" id="KW-1185">Reference proteome</keyword>
<evidence type="ECO:0000256" key="1">
    <source>
        <dbReference type="ARBA" id="ARBA00004571"/>
    </source>
</evidence>
<keyword evidence="2 8" id="KW-0813">Transport</keyword>
<gene>
    <name evidence="12" type="ORF">Q765_10085</name>
</gene>
<dbReference type="InterPro" id="IPR036942">
    <property type="entry name" value="Beta-barrel_TonB_sf"/>
</dbReference>
<evidence type="ECO:0000256" key="9">
    <source>
        <dbReference type="RuleBase" id="RU003357"/>
    </source>
</evidence>
<dbReference type="InterPro" id="IPR039426">
    <property type="entry name" value="TonB-dep_rcpt-like"/>
</dbReference>
<dbReference type="InterPro" id="IPR037066">
    <property type="entry name" value="Plug_dom_sf"/>
</dbReference>
<dbReference type="Pfam" id="PF00593">
    <property type="entry name" value="TonB_dep_Rec_b-barrel"/>
    <property type="match status" value="1"/>
</dbReference>
<name>A0A0A2ME45_9FLAO</name>
<dbReference type="Gene3D" id="2.40.170.20">
    <property type="entry name" value="TonB-dependent receptor, beta-barrel domain"/>
    <property type="match status" value="1"/>
</dbReference>
<evidence type="ECO:0000256" key="3">
    <source>
        <dbReference type="ARBA" id="ARBA00022452"/>
    </source>
</evidence>
<sequence>MTKEETSLSVVLVASVKTANQQLSKLYNVAGHVVAQDGSPIGGATVKTENSGASTITDANGAFAISVPEGTMLIINYVGYAPKEEFIMQDEANLKITMSTSVTTLNEVVVTALGIKKEKKALAYAVTEIKGSELTEGRSPNIASTLAGKVAGLNITTPATGANGASRIVIRGNGSISGNNQPLIVVDGIPINNDNALLGPPVSIVNGNWAGSDRGDGMSSVNPDEIETISVLKGATAAALYGSRASNGAILITTKSAKNGQKGLGVEVNINSVVEDLLIKKFDYQYDYGSGTGGVKPETVAQAKTGRFSWGGRLDGSNAMFYDGVARPYVAQKNNLKDFYNTGTSITSSVALSGASESTRYRFSFTNLDYEGVLPTNSLDRKNFALNLNSNLGKNLSVLVNAKYVREKNHNRPRVNDSPGNAAFSIMALPTSLGVDVLKNSKYDANGYELAWSDNVFTQNPYFATDDFKQDDSKNRLIAAVEPKYQITDWLYAKARFGMDYFNYTNKMIEPYGTASEIRGAYIYSERTFREYNTDFMLGFNKDINSDFNVNALVGTNNMQQVTNALDINAYNSFNIPFFYDISNIDPSARTVAEALIRKKISSVYGSGEVSYKGYLYLNASARNDWFSTLASKNNSIIYPSVGTSFVASQAFEMPEVINFLKVRASWAQAGGDTDPYNLNLRYVLNGANMGAPLGQINGSNVPNANLKPLTSTTFEVGVETKMFNNRFGVDLTYYTRKTTDDIVAATISGTSGFNTALFNVGEISNKGIELLVSGTPIKTNDFTWDTSFNMGYNKSEVVSLYGDATTLRVDSGRYGTAFIDQIVGKPYGQITGFDYKRDAAGNIVHDATGAPMKGDLKDFGSGVSPYQMGFTNTFTYKNLSLSVLVDSKFGGYVYSGSNAVAYRLGLAEETLQGREGGIVGQGVNEAGTVNTVNTTAQNYWGNLFNKVATPNVFKSDFIKLRQIILNYSFKTFNVKNTPVKFTVGLVGRNLAILKKYTPNIDPESSYNNGNAQGLEYAGAPATRTFGINLNARF</sequence>
<evidence type="ECO:0000256" key="7">
    <source>
        <dbReference type="ARBA" id="ARBA00023237"/>
    </source>
</evidence>
<keyword evidence="4 8" id="KW-0812">Transmembrane</keyword>
<dbReference type="eggNOG" id="COG4774">
    <property type="taxonomic scope" value="Bacteria"/>
</dbReference>
<dbReference type="SUPFAM" id="SSF56935">
    <property type="entry name" value="Porins"/>
    <property type="match status" value="1"/>
</dbReference>
<dbReference type="InterPro" id="IPR012910">
    <property type="entry name" value="Plug_dom"/>
</dbReference>
<dbReference type="InterPro" id="IPR023996">
    <property type="entry name" value="TonB-dep_OMP_SusC/RagA"/>
</dbReference>
<comment type="subcellular location">
    <subcellularLocation>
        <location evidence="1 8">Cell outer membrane</location>
        <topology evidence="1 8">Multi-pass membrane protein</topology>
    </subcellularLocation>
</comment>
<dbReference type="SUPFAM" id="SSF49464">
    <property type="entry name" value="Carboxypeptidase regulatory domain-like"/>
    <property type="match status" value="1"/>
</dbReference>
<evidence type="ECO:0000313" key="12">
    <source>
        <dbReference type="EMBL" id="KGO86565.1"/>
    </source>
</evidence>